<protein>
    <submittedName>
        <fullName evidence="8">Ubiquitin thioesterase otulin</fullName>
    </submittedName>
</protein>
<dbReference type="PANTHER" id="PTHR33662:SF3">
    <property type="entry name" value="FIBROUS SHEATH CABYR-BINDING PROTEIN-LIKE-RELATED"/>
    <property type="match status" value="1"/>
</dbReference>
<feature type="site" description="Linear diubiquitin binding" evidence="5">
    <location>
        <position position="386"/>
    </location>
</feature>
<evidence type="ECO:0000256" key="4">
    <source>
        <dbReference type="PIRSR" id="PIRSR623237-1"/>
    </source>
</evidence>
<feature type="compositionally biased region" description="Basic and acidic residues" evidence="6">
    <location>
        <begin position="51"/>
        <end position="78"/>
    </location>
</feature>
<evidence type="ECO:0000256" key="3">
    <source>
        <dbReference type="ARBA" id="ARBA00022490"/>
    </source>
</evidence>
<feature type="region of interest" description="Linear diubiquitin binding" evidence="5">
    <location>
        <begin position="355"/>
        <end position="361"/>
    </location>
</feature>
<dbReference type="Proteomes" id="UP000504632">
    <property type="component" value="Chromosome 5"/>
</dbReference>
<feature type="active site" evidence="4">
    <location>
        <position position="197"/>
    </location>
</feature>
<feature type="active site" description="Nucleophile" evidence="4">
    <location>
        <position position="200"/>
    </location>
</feature>
<accession>A0A6J2VAQ0</accession>
<evidence type="ECO:0000313" key="7">
    <source>
        <dbReference type="Proteomes" id="UP000504632"/>
    </source>
</evidence>
<evidence type="ECO:0000256" key="2">
    <source>
        <dbReference type="ARBA" id="ARBA00010267"/>
    </source>
</evidence>
<feature type="region of interest" description="Linear diubiquitin binding" evidence="5">
    <location>
        <begin position="195"/>
        <end position="197"/>
    </location>
</feature>
<dbReference type="InterPro" id="IPR023237">
    <property type="entry name" value="Otulin"/>
</dbReference>
<dbReference type="InParanoid" id="A0A6J2VAQ0"/>
<evidence type="ECO:0000256" key="6">
    <source>
        <dbReference type="SAM" id="MobiDB-lite"/>
    </source>
</evidence>
<dbReference type="PRINTS" id="PR02055">
    <property type="entry name" value="PROTEINF105"/>
</dbReference>
<evidence type="ECO:0000256" key="1">
    <source>
        <dbReference type="ARBA" id="ARBA00004496"/>
    </source>
</evidence>
<reference evidence="8" key="1">
    <citation type="submission" date="2025-08" db="UniProtKB">
        <authorList>
            <consortium name="RefSeq"/>
        </authorList>
    </citation>
    <scope>IDENTIFICATION</scope>
</reference>
<comment type="similarity">
    <text evidence="2">Belongs to the peptidase C65 family. Otulin subfamily.</text>
</comment>
<dbReference type="GO" id="GO:0005737">
    <property type="term" value="C:cytoplasm"/>
    <property type="evidence" value="ECO:0007669"/>
    <property type="project" value="UniProtKB-SubCell"/>
</dbReference>
<comment type="subcellular location">
    <subcellularLocation>
        <location evidence="1">Cytoplasm</location>
    </subcellularLocation>
</comment>
<dbReference type="CTD" id="100005714"/>
<keyword evidence="7" id="KW-1185">Reference proteome</keyword>
<feature type="region of interest" description="Disordered" evidence="6">
    <location>
        <begin position="417"/>
        <end position="447"/>
    </location>
</feature>
<feature type="compositionally biased region" description="Basic and acidic residues" evidence="6">
    <location>
        <begin position="421"/>
        <end position="434"/>
    </location>
</feature>
<evidence type="ECO:0000313" key="8">
    <source>
        <dbReference type="RefSeq" id="XP_030629925.1"/>
    </source>
</evidence>
<feature type="active site" evidence="4">
    <location>
        <position position="411"/>
    </location>
</feature>
<feature type="region of interest" description="Linear diubiquitin binding" evidence="5">
    <location>
        <begin position="166"/>
        <end position="167"/>
    </location>
</feature>
<evidence type="ECO:0000256" key="5">
    <source>
        <dbReference type="PIRSR" id="PIRSR623237-2"/>
    </source>
</evidence>
<gene>
    <name evidence="8" type="primary">otulinb</name>
</gene>
<dbReference type="PANTHER" id="PTHR33662">
    <property type="entry name" value="OTU DEUBIQUITINASE WITH LINEAR LINKAGE-SPECIFICITY A-RELATED"/>
    <property type="match status" value="1"/>
</dbReference>
<name>A0A6J2VAQ0_CHACN</name>
<dbReference type="InterPro" id="IPR023235">
    <property type="entry name" value="FAM105"/>
</dbReference>
<dbReference type="PRINTS" id="PR02057">
    <property type="entry name" value="PROTEINF105B"/>
</dbReference>
<feature type="compositionally biased region" description="Polar residues" evidence="6">
    <location>
        <begin position="79"/>
        <end position="101"/>
    </location>
</feature>
<dbReference type="GO" id="GO:0004843">
    <property type="term" value="F:cysteine-type deubiquitinase activity"/>
    <property type="evidence" value="ECO:0007669"/>
    <property type="project" value="InterPro"/>
</dbReference>
<dbReference type="OrthoDB" id="5962728at2759"/>
<proteinExistence type="inferred from homology"/>
<feature type="region of interest" description="Linear diubiquitin binding" evidence="5">
    <location>
        <begin position="408"/>
        <end position="410"/>
    </location>
</feature>
<keyword evidence="3" id="KW-0963">Cytoplasm</keyword>
<dbReference type="Pfam" id="PF16218">
    <property type="entry name" value="Peptidase_C101"/>
    <property type="match status" value="1"/>
</dbReference>
<dbReference type="RefSeq" id="XP_030629925.1">
    <property type="nucleotide sequence ID" value="XM_030774065.1"/>
</dbReference>
<sequence length="447" mass="51741">MHSKVSTMDQGRRSKKNTTNSTTNLSQARITVRSIDHTRQSKRAKTQVSRRYPEAEPRNRYPEPVTKEHDGRSKEKDITTSTMQQQSQEKAKPTRQTSPQSHGGAAGVVVAEDSYSDGDDLYRAEEEIEQERLEKDKLYSAIPTSLPAGECSVEEPVDLLTYCKREWRGNTTKSDLIKTGYFKISETYDQLRRVRGDNYCALRATLFQLLSQSNELPDWLKKHDVTKWPREVLSKKDLNLQWRFPFESRDRDAGGAMEQISHYLGHLKEKWQEAVRCNGAEERERLCQQVFQGQEEEYGLLEALKFLMLRTAVQLHTDMAEGTHVPEFCWLLFARDSSRCPSTLFTNHLRHVGFTGGLEQVEMFLLGYSLRITIKVYRLYKADTEEFITYYPTDQKDTWPYICLITEDDRHYNVPALSVPKETKPASSKFDESGAPRWNRPKQSTTL</sequence>
<dbReference type="GO" id="GO:1990108">
    <property type="term" value="P:protein linear deubiquitination"/>
    <property type="evidence" value="ECO:0007669"/>
    <property type="project" value="InterPro"/>
</dbReference>
<feature type="region of interest" description="Disordered" evidence="6">
    <location>
        <begin position="1"/>
        <end position="107"/>
    </location>
</feature>
<organism evidence="7 8">
    <name type="scientific">Chanos chanos</name>
    <name type="common">Milkfish</name>
    <name type="synonym">Mugil chanos</name>
    <dbReference type="NCBI Taxonomy" id="29144"/>
    <lineage>
        <taxon>Eukaryota</taxon>
        <taxon>Metazoa</taxon>
        <taxon>Chordata</taxon>
        <taxon>Craniata</taxon>
        <taxon>Vertebrata</taxon>
        <taxon>Euteleostomi</taxon>
        <taxon>Actinopterygii</taxon>
        <taxon>Neopterygii</taxon>
        <taxon>Teleostei</taxon>
        <taxon>Ostariophysi</taxon>
        <taxon>Gonorynchiformes</taxon>
        <taxon>Chanidae</taxon>
        <taxon>Chanos</taxon>
    </lineage>
</organism>
<dbReference type="GeneID" id="115811729"/>
<dbReference type="AlphaFoldDB" id="A0A6J2VAQ0"/>